<dbReference type="SUPFAM" id="SSF51197">
    <property type="entry name" value="Clavaminate synthase-like"/>
    <property type="match status" value="1"/>
</dbReference>
<reference evidence="1" key="1">
    <citation type="submission" date="2018-05" db="EMBL/GenBank/DDBJ databases">
        <authorList>
            <person name="Lanie J.A."/>
            <person name="Ng W.-L."/>
            <person name="Kazmierczak K.M."/>
            <person name="Andrzejewski T.M."/>
            <person name="Davidsen T.M."/>
            <person name="Wayne K.J."/>
            <person name="Tettelin H."/>
            <person name="Glass J.I."/>
            <person name="Rusch D."/>
            <person name="Podicherti R."/>
            <person name="Tsui H.-C.T."/>
            <person name="Winkler M.E."/>
        </authorList>
    </citation>
    <scope>NUCLEOTIDE SEQUENCE</scope>
</reference>
<dbReference type="Pfam" id="PF05721">
    <property type="entry name" value="PhyH"/>
    <property type="match status" value="1"/>
</dbReference>
<dbReference type="AlphaFoldDB" id="A0A382K383"/>
<dbReference type="EMBL" id="UINC01077211">
    <property type="protein sequence ID" value="SVC17131.1"/>
    <property type="molecule type" value="Genomic_DNA"/>
</dbReference>
<organism evidence="1">
    <name type="scientific">marine metagenome</name>
    <dbReference type="NCBI Taxonomy" id="408172"/>
    <lineage>
        <taxon>unclassified sequences</taxon>
        <taxon>metagenomes</taxon>
        <taxon>ecological metagenomes</taxon>
    </lineage>
</organism>
<proteinExistence type="predicted"/>
<protein>
    <recommendedName>
        <fullName evidence="2">Phytanoyl-CoA dioxygenase family protein</fullName>
    </recommendedName>
</protein>
<name>A0A382K383_9ZZZZ</name>
<dbReference type="PANTHER" id="PTHR20883:SF48">
    <property type="entry name" value="ECTOINE DIOXYGENASE"/>
    <property type="match status" value="1"/>
</dbReference>
<dbReference type="InterPro" id="IPR008775">
    <property type="entry name" value="Phytyl_CoA_dOase-like"/>
</dbReference>
<sequence length="197" mass="21537">MEAALAPEAGQKFATDGYFIATGSLIDDDVLAAARVGMDAVRDGQFDTGVPPTNDVTYDPSQLCKINNAHLASRGIHDLLTDSNIGQWVAALTGASMVQVFATQLLIKPYNSQAGGHVGWHQDRQYWRFWQEPGGLLTAWVALSDVTPASGPMRFVRGSHRWGFLDQGDFFGSDHEALREMIQMPDGAIWEETEAVL</sequence>
<evidence type="ECO:0008006" key="2">
    <source>
        <dbReference type="Google" id="ProtNLM"/>
    </source>
</evidence>
<gene>
    <name evidence="1" type="ORF">METZ01_LOCUS269985</name>
</gene>
<accession>A0A382K383</accession>
<dbReference type="Gene3D" id="2.60.120.620">
    <property type="entry name" value="q2cbj1_9rhob like domain"/>
    <property type="match status" value="1"/>
</dbReference>
<dbReference type="GO" id="GO:0016491">
    <property type="term" value="F:oxidoreductase activity"/>
    <property type="evidence" value="ECO:0007669"/>
    <property type="project" value="UniProtKB-ARBA"/>
</dbReference>
<feature type="non-terminal residue" evidence="1">
    <location>
        <position position="197"/>
    </location>
</feature>
<evidence type="ECO:0000313" key="1">
    <source>
        <dbReference type="EMBL" id="SVC17131.1"/>
    </source>
</evidence>
<dbReference type="PANTHER" id="PTHR20883">
    <property type="entry name" value="PHYTANOYL-COA DIOXYGENASE DOMAIN CONTAINING 1"/>
    <property type="match status" value="1"/>
</dbReference>
<dbReference type="GO" id="GO:0046872">
    <property type="term" value="F:metal ion binding"/>
    <property type="evidence" value="ECO:0007669"/>
    <property type="project" value="UniProtKB-ARBA"/>
</dbReference>